<dbReference type="SUPFAM" id="SSF53098">
    <property type="entry name" value="Ribonuclease H-like"/>
    <property type="match status" value="1"/>
</dbReference>
<comment type="similarity">
    <text evidence="1">Belongs to the argonaute family. Long pAgo subfamily.</text>
</comment>
<reference evidence="4 5" key="1">
    <citation type="submission" date="2016-10" db="EMBL/GenBank/DDBJ databases">
        <authorList>
            <person name="de Groot N.N."/>
        </authorList>
    </citation>
    <scope>NUCLEOTIDE SEQUENCE [LARGE SCALE GENOMIC DNA]</scope>
    <source>
        <strain evidence="4 5">DSM 20678</strain>
    </source>
</reference>
<evidence type="ECO:0000313" key="4">
    <source>
        <dbReference type="EMBL" id="SFQ39967.1"/>
    </source>
</evidence>
<dbReference type="CDD" id="cd04659">
    <property type="entry name" value="Piwi_piwi-like_ProArk"/>
    <property type="match status" value="1"/>
</dbReference>
<name>A0A1I5Y7R2_9FIRM</name>
<dbReference type="OrthoDB" id="530017at2"/>
<dbReference type="InterPro" id="IPR003165">
    <property type="entry name" value="Piwi"/>
</dbReference>
<dbReference type="GO" id="GO:0003676">
    <property type="term" value="F:nucleic acid binding"/>
    <property type="evidence" value="ECO:0007669"/>
    <property type="project" value="InterPro"/>
</dbReference>
<evidence type="ECO:0000313" key="5">
    <source>
        <dbReference type="Proteomes" id="UP000198577"/>
    </source>
</evidence>
<evidence type="ECO:0000256" key="1">
    <source>
        <dbReference type="ARBA" id="ARBA00035012"/>
    </source>
</evidence>
<dbReference type="STRING" id="937334.SAMN05444406_13814"/>
<proteinExistence type="inferred from homology"/>
<dbReference type="Gene3D" id="3.40.50.2300">
    <property type="match status" value="1"/>
</dbReference>
<dbReference type="SMART" id="SM00950">
    <property type="entry name" value="Piwi"/>
    <property type="match status" value="1"/>
</dbReference>
<feature type="domain" description="Piwi" evidence="3">
    <location>
        <begin position="449"/>
        <end position="485"/>
    </location>
</feature>
<dbReference type="RefSeq" id="WP_092282753.1">
    <property type="nucleotide sequence ID" value="NZ_FOXR01000038.1"/>
</dbReference>
<keyword evidence="5" id="KW-1185">Reference proteome</keyword>
<accession>A0A1I5Y7R2</accession>
<dbReference type="InterPro" id="IPR012337">
    <property type="entry name" value="RNaseH-like_sf"/>
</dbReference>
<dbReference type="EMBL" id="FOXR01000038">
    <property type="protein sequence ID" value="SFQ39967.1"/>
    <property type="molecule type" value="Genomic_DNA"/>
</dbReference>
<organism evidence="4 5">
    <name type="scientific">Caldicoprobacter faecalis</name>
    <dbReference type="NCBI Taxonomy" id="937334"/>
    <lineage>
        <taxon>Bacteria</taxon>
        <taxon>Bacillati</taxon>
        <taxon>Bacillota</taxon>
        <taxon>Clostridia</taxon>
        <taxon>Caldicoprobacterales</taxon>
        <taxon>Caldicoprobacteraceae</taxon>
        <taxon>Caldicoprobacter</taxon>
    </lineage>
</organism>
<dbReference type="PROSITE" id="PS50822">
    <property type="entry name" value="PIWI"/>
    <property type="match status" value="1"/>
</dbReference>
<dbReference type="Proteomes" id="UP000198577">
    <property type="component" value="Unassembled WGS sequence"/>
</dbReference>
<dbReference type="AlphaFoldDB" id="A0A1I5Y7R2"/>
<dbReference type="Gene3D" id="3.30.420.10">
    <property type="entry name" value="Ribonuclease H-like superfamily/Ribonuclease H"/>
    <property type="match status" value="1"/>
</dbReference>
<gene>
    <name evidence="4" type="ORF">SAMN05444406_13814</name>
</gene>
<dbReference type="InterPro" id="IPR036397">
    <property type="entry name" value="RNaseH_sf"/>
</dbReference>
<protein>
    <recommendedName>
        <fullName evidence="2">Protein argonaute</fullName>
    </recommendedName>
</protein>
<sequence>MPINYASQYIVINEPELLFSATEKKYCHKSPIVGLSCWGPYDSSISGRITPNNPIRLAIISVHEKISRLLEYLNSLNNTIRLSEANDYLVEYEGFYNIYKTKLFIPPYENNLIQLISQEEIEQCKNTEDKEISFVELIKKYIRNLLPFRDKFDVIIFHVTDEMSEFERVNINGYVFDLRDHIKAFCAPNNLKIQFIRERSIPSNESSSNVDYVRKAWWLSLAIYCKAGGIPYKLKETIPGTVYVGLSYAISATSRKNKIVLGVSQIFDETGEGIRFRLLPVKKPLWNRADVYKENPFMSKEDARQLFITIRQDYQAINGEPLKRVVVHKTTPFRAQEIAGICEALTGIDKIELLTIQSNVLHRLIRGADDQKDATGKPIKGVAKFPVKRGTILPLDTDTFLLFTQGDVEGINLRKGRYHYYQEGRGIPRPILIQRYLGTAPVETVAEDILKLTKMNWNNLQLYNRLPVTIIFAHRIAQIVKQVENYSDIPFDFRYYI</sequence>
<evidence type="ECO:0000256" key="2">
    <source>
        <dbReference type="ARBA" id="ARBA00035032"/>
    </source>
</evidence>
<evidence type="ECO:0000259" key="3">
    <source>
        <dbReference type="PROSITE" id="PS50822"/>
    </source>
</evidence>